<evidence type="ECO:0000313" key="4">
    <source>
        <dbReference type="EMBL" id="TVZ02080.1"/>
    </source>
</evidence>
<feature type="domain" description="Class II aldolase/adducin N-terminal" evidence="3">
    <location>
        <begin position="7"/>
        <end position="180"/>
    </location>
</feature>
<dbReference type="GO" id="GO:0046872">
    <property type="term" value="F:metal ion binding"/>
    <property type="evidence" value="ECO:0007669"/>
    <property type="project" value="UniProtKB-KW"/>
</dbReference>
<keyword evidence="1" id="KW-0479">Metal-binding</keyword>
<dbReference type="InterPro" id="IPR050197">
    <property type="entry name" value="Aldolase_class_II_sugar_metab"/>
</dbReference>
<keyword evidence="2" id="KW-0456">Lyase</keyword>
<evidence type="ECO:0000256" key="2">
    <source>
        <dbReference type="ARBA" id="ARBA00023239"/>
    </source>
</evidence>
<comment type="caution">
    <text evidence="4">The sequence shown here is derived from an EMBL/GenBank/DDBJ whole genome shotgun (WGS) entry which is preliminary data.</text>
</comment>
<dbReference type="GO" id="GO:0019323">
    <property type="term" value="P:pentose catabolic process"/>
    <property type="evidence" value="ECO:0007669"/>
    <property type="project" value="TreeGrafter"/>
</dbReference>
<dbReference type="GO" id="GO:0005829">
    <property type="term" value="C:cytosol"/>
    <property type="evidence" value="ECO:0007669"/>
    <property type="project" value="TreeGrafter"/>
</dbReference>
<reference evidence="4 5" key="1">
    <citation type="submission" date="2018-11" db="EMBL/GenBank/DDBJ databases">
        <title>Trebonia kvetii gen.nov., sp.nov., a novel acidophilic actinobacterium, and proposal of the new actinobacterial family Treboniaceae fam. nov.</title>
        <authorList>
            <person name="Rapoport D."/>
            <person name="Sagova-Mareckova M."/>
            <person name="Sedlacek I."/>
            <person name="Provaznik J."/>
            <person name="Kralova S."/>
            <person name="Pavlinic D."/>
            <person name="Benes V."/>
            <person name="Kopecky J."/>
        </authorList>
    </citation>
    <scope>NUCLEOTIDE SEQUENCE [LARGE SCALE GENOMIC DNA]</scope>
    <source>
        <strain evidence="4 5">15Tr583</strain>
    </source>
</reference>
<dbReference type="SUPFAM" id="SSF53639">
    <property type="entry name" value="AraD/HMP-PK domain-like"/>
    <property type="match status" value="1"/>
</dbReference>
<dbReference type="Pfam" id="PF00596">
    <property type="entry name" value="Aldolase_II"/>
    <property type="match status" value="1"/>
</dbReference>
<proteinExistence type="predicted"/>
<dbReference type="OrthoDB" id="9786287at2"/>
<organism evidence="4 5">
    <name type="scientific">Trebonia kvetii</name>
    <dbReference type="NCBI Taxonomy" id="2480626"/>
    <lineage>
        <taxon>Bacteria</taxon>
        <taxon>Bacillati</taxon>
        <taxon>Actinomycetota</taxon>
        <taxon>Actinomycetes</taxon>
        <taxon>Streptosporangiales</taxon>
        <taxon>Treboniaceae</taxon>
        <taxon>Trebonia</taxon>
    </lineage>
</organism>
<keyword evidence="5" id="KW-1185">Reference proteome</keyword>
<dbReference type="AlphaFoldDB" id="A0A6P2BT02"/>
<evidence type="ECO:0000256" key="1">
    <source>
        <dbReference type="ARBA" id="ARBA00022723"/>
    </source>
</evidence>
<evidence type="ECO:0000259" key="3">
    <source>
        <dbReference type="SMART" id="SM01007"/>
    </source>
</evidence>
<dbReference type="InterPro" id="IPR036409">
    <property type="entry name" value="Aldolase_II/adducin_N_sf"/>
</dbReference>
<dbReference type="Proteomes" id="UP000460272">
    <property type="component" value="Unassembled WGS sequence"/>
</dbReference>
<sequence length="223" mass="23191">MLAEERHALAEAGRRLEARGLVIGTGGNLSVRVGDLVAVTPTGGALGELTADQMTVIDLDGAVADGDLAPTSEVPLHLAIYRGTFASAVAHTHAPTSTALGLVTDEIPLVHYGMLNLGGVVRVAAYACYGTDELAAHVVKALEYKQAALMRNHGSIATGSSLAKAVDNLELLEWSAQVYYQALLASAVTGRAPRELTQQEQEDVITAALTAGYGTTKKLDGSK</sequence>
<evidence type="ECO:0000313" key="5">
    <source>
        <dbReference type="Proteomes" id="UP000460272"/>
    </source>
</evidence>
<dbReference type="GO" id="GO:0016832">
    <property type="term" value="F:aldehyde-lyase activity"/>
    <property type="evidence" value="ECO:0007669"/>
    <property type="project" value="TreeGrafter"/>
</dbReference>
<name>A0A6P2BT02_9ACTN</name>
<dbReference type="Gene3D" id="3.40.225.10">
    <property type="entry name" value="Class II aldolase/adducin N-terminal domain"/>
    <property type="match status" value="1"/>
</dbReference>
<dbReference type="PANTHER" id="PTHR22789:SF0">
    <property type="entry name" value="3-OXO-TETRONATE 4-PHOSPHATE DECARBOXYLASE-RELATED"/>
    <property type="match status" value="1"/>
</dbReference>
<accession>A0A6P2BT02</accession>
<gene>
    <name evidence="4" type="ORF">EAS64_31115</name>
</gene>
<protein>
    <submittedName>
        <fullName evidence="4">Class II aldolase/adducin family protein</fullName>
    </submittedName>
</protein>
<dbReference type="InterPro" id="IPR001303">
    <property type="entry name" value="Aldolase_II/adducin_N"/>
</dbReference>
<dbReference type="EMBL" id="RPFW01000006">
    <property type="protein sequence ID" value="TVZ02080.1"/>
    <property type="molecule type" value="Genomic_DNA"/>
</dbReference>
<dbReference type="SMART" id="SM01007">
    <property type="entry name" value="Aldolase_II"/>
    <property type="match status" value="1"/>
</dbReference>
<dbReference type="PANTHER" id="PTHR22789">
    <property type="entry name" value="FUCULOSE PHOSPHATE ALDOLASE"/>
    <property type="match status" value="1"/>
</dbReference>